<evidence type="ECO:0000313" key="2">
    <source>
        <dbReference type="EMBL" id="GLK54428.1"/>
    </source>
</evidence>
<dbReference type="Proteomes" id="UP001143400">
    <property type="component" value="Unassembled WGS sequence"/>
</dbReference>
<feature type="region of interest" description="Disordered" evidence="1">
    <location>
        <begin position="79"/>
        <end position="99"/>
    </location>
</feature>
<reference evidence="2" key="1">
    <citation type="journal article" date="2014" name="Int. J. Syst. Evol. Microbiol.">
        <title>Complete genome sequence of Corynebacterium casei LMG S-19264T (=DSM 44701T), isolated from a smear-ripened cheese.</title>
        <authorList>
            <consortium name="US DOE Joint Genome Institute (JGI-PGF)"/>
            <person name="Walter F."/>
            <person name="Albersmeier A."/>
            <person name="Kalinowski J."/>
            <person name="Ruckert C."/>
        </authorList>
    </citation>
    <scope>NUCLEOTIDE SEQUENCE</scope>
    <source>
        <strain evidence="2">VKM B-1606</strain>
    </source>
</reference>
<keyword evidence="2" id="KW-0282">Flagellum</keyword>
<reference evidence="2" key="2">
    <citation type="submission" date="2023-01" db="EMBL/GenBank/DDBJ databases">
        <authorList>
            <person name="Sun Q."/>
            <person name="Evtushenko L."/>
        </authorList>
    </citation>
    <scope>NUCLEOTIDE SEQUENCE</scope>
    <source>
        <strain evidence="2">VKM B-1606</strain>
    </source>
</reference>
<organism evidence="2 3">
    <name type="scientific">Methylopila capsulata</name>
    <dbReference type="NCBI Taxonomy" id="61654"/>
    <lineage>
        <taxon>Bacteria</taxon>
        <taxon>Pseudomonadati</taxon>
        <taxon>Pseudomonadota</taxon>
        <taxon>Alphaproteobacteria</taxon>
        <taxon>Hyphomicrobiales</taxon>
        <taxon>Methylopilaceae</taxon>
        <taxon>Methylopila</taxon>
    </lineage>
</organism>
<proteinExistence type="predicted"/>
<evidence type="ECO:0000313" key="3">
    <source>
        <dbReference type="Proteomes" id="UP001143400"/>
    </source>
</evidence>
<keyword evidence="2" id="KW-0969">Cilium</keyword>
<gene>
    <name evidence="2" type="ORF">GCM10008170_04470</name>
</gene>
<comment type="caution">
    <text evidence="2">The sequence shown here is derived from an EMBL/GenBank/DDBJ whole genome shotgun (WGS) entry which is preliminary data.</text>
</comment>
<protein>
    <submittedName>
        <fullName evidence="2">Flagellar basal body rod protein FlgB</fullName>
    </submittedName>
</protein>
<name>A0A9W6IQP2_9HYPH</name>
<sequence length="139" mass="14806">MAQAAAASGKRTVTTSVEPPLMAALKTKMRWHEARQAVLAENVTNASTVGYQAHDLRPVEAEEGGVGLARTAQGHMTLASSAGVDRDESRSTFERTPDGNSVVLEEQMIKAAQNQMDHQMAATLYAKSLGLLRTALGRG</sequence>
<accession>A0A9W6IQP2</accession>
<dbReference type="AlphaFoldDB" id="A0A9W6IQP2"/>
<dbReference type="EMBL" id="BSFF01000001">
    <property type="protein sequence ID" value="GLK54428.1"/>
    <property type="molecule type" value="Genomic_DNA"/>
</dbReference>
<feature type="compositionally biased region" description="Basic and acidic residues" evidence="1">
    <location>
        <begin position="84"/>
        <end position="97"/>
    </location>
</feature>
<evidence type="ECO:0000256" key="1">
    <source>
        <dbReference type="SAM" id="MobiDB-lite"/>
    </source>
</evidence>
<keyword evidence="2" id="KW-0966">Cell projection</keyword>